<proteinExistence type="predicted"/>
<feature type="region of interest" description="Disordered" evidence="1">
    <location>
        <begin position="1"/>
        <end position="43"/>
    </location>
</feature>
<name>A0A8J5G110_ZINOF</name>
<evidence type="ECO:0000313" key="3">
    <source>
        <dbReference type="Proteomes" id="UP000734854"/>
    </source>
</evidence>
<sequence>MGSFLSAAASSIREIEKARRGRSPPQSGDRKRGATLRSLSSIPGRNNRFPQIWGASLAISSRKRSFRGEAHIQFGMLDHVRMMLKIQMCV</sequence>
<reference evidence="2 3" key="1">
    <citation type="submission" date="2020-08" db="EMBL/GenBank/DDBJ databases">
        <title>Plant Genome Project.</title>
        <authorList>
            <person name="Zhang R.-G."/>
        </authorList>
    </citation>
    <scope>NUCLEOTIDE SEQUENCE [LARGE SCALE GENOMIC DNA]</scope>
    <source>
        <tissue evidence="2">Rhizome</tissue>
    </source>
</reference>
<evidence type="ECO:0000256" key="1">
    <source>
        <dbReference type="SAM" id="MobiDB-lite"/>
    </source>
</evidence>
<comment type="caution">
    <text evidence="2">The sequence shown here is derived from an EMBL/GenBank/DDBJ whole genome shotgun (WGS) entry which is preliminary data.</text>
</comment>
<keyword evidence="3" id="KW-1185">Reference proteome</keyword>
<dbReference type="Proteomes" id="UP000734854">
    <property type="component" value="Unassembled WGS sequence"/>
</dbReference>
<organism evidence="2 3">
    <name type="scientific">Zingiber officinale</name>
    <name type="common">Ginger</name>
    <name type="synonym">Amomum zingiber</name>
    <dbReference type="NCBI Taxonomy" id="94328"/>
    <lineage>
        <taxon>Eukaryota</taxon>
        <taxon>Viridiplantae</taxon>
        <taxon>Streptophyta</taxon>
        <taxon>Embryophyta</taxon>
        <taxon>Tracheophyta</taxon>
        <taxon>Spermatophyta</taxon>
        <taxon>Magnoliopsida</taxon>
        <taxon>Liliopsida</taxon>
        <taxon>Zingiberales</taxon>
        <taxon>Zingiberaceae</taxon>
        <taxon>Zingiber</taxon>
    </lineage>
</organism>
<dbReference type="EMBL" id="JACMSC010000013">
    <property type="protein sequence ID" value="KAG6494331.1"/>
    <property type="molecule type" value="Genomic_DNA"/>
</dbReference>
<protein>
    <submittedName>
        <fullName evidence="2">Uncharacterized protein</fullName>
    </submittedName>
</protein>
<dbReference type="AlphaFoldDB" id="A0A8J5G110"/>
<evidence type="ECO:0000313" key="2">
    <source>
        <dbReference type="EMBL" id="KAG6494331.1"/>
    </source>
</evidence>
<gene>
    <name evidence="2" type="ORF">ZIOFF_049355</name>
</gene>
<accession>A0A8J5G110</accession>